<dbReference type="PROSITE" id="PS50110">
    <property type="entry name" value="RESPONSE_REGULATORY"/>
    <property type="match status" value="1"/>
</dbReference>
<proteinExistence type="predicted"/>
<dbReference type="eggNOG" id="COG0784">
    <property type="taxonomic scope" value="Bacteria"/>
</dbReference>
<evidence type="ECO:0000313" key="4">
    <source>
        <dbReference type="Proteomes" id="UP000198145"/>
    </source>
</evidence>
<comment type="caution">
    <text evidence="3">The sequence shown here is derived from an EMBL/GenBank/DDBJ whole genome shotgun (WGS) entry which is preliminary data.</text>
</comment>
<accession>A0A246F8U4</accession>
<dbReference type="GO" id="GO:0000160">
    <property type="term" value="P:phosphorelay signal transduction system"/>
    <property type="evidence" value="ECO:0007669"/>
    <property type="project" value="InterPro"/>
</dbReference>
<sequence length="130" mass="14380">MSLREASILILEEMADELWRIEQYLLDQGHAMLGASSLQAALEHLNSGAVIDLFLLDEQLAEPCTALALVEACLPRRPRMRVLGLSSSESRVGADDAPYPVLLKPIRLDELERAIEGALCRPAITPWQEC</sequence>
<name>A0A246F8U4_PSENT</name>
<gene>
    <name evidence="3" type="ORF">CEG18_16555</name>
</gene>
<reference evidence="3 4" key="1">
    <citation type="submission" date="2017-06" db="EMBL/GenBank/DDBJ databases">
        <title>Draft genome of Pseudomonas nitroreducens DF05.</title>
        <authorList>
            <person name="Iyer R."/>
        </authorList>
    </citation>
    <scope>NUCLEOTIDE SEQUENCE [LARGE SCALE GENOMIC DNA]</scope>
    <source>
        <strain evidence="3 4">DF05</strain>
    </source>
</reference>
<dbReference type="InterPro" id="IPR011006">
    <property type="entry name" value="CheY-like_superfamily"/>
</dbReference>
<dbReference type="Proteomes" id="UP000198145">
    <property type="component" value="Unassembled WGS sequence"/>
</dbReference>
<evidence type="ECO:0000256" key="1">
    <source>
        <dbReference type="PROSITE-ProRule" id="PRU00169"/>
    </source>
</evidence>
<feature type="domain" description="Response regulatory" evidence="2">
    <location>
        <begin position="7"/>
        <end position="119"/>
    </location>
</feature>
<evidence type="ECO:0000313" key="3">
    <source>
        <dbReference type="EMBL" id="OWP50046.1"/>
    </source>
</evidence>
<feature type="modified residue" description="4-aspartylphosphate" evidence="1">
    <location>
        <position position="57"/>
    </location>
</feature>
<protein>
    <submittedName>
        <fullName evidence="3">Response regulator</fullName>
    </submittedName>
</protein>
<dbReference type="RefSeq" id="WP_088418872.1">
    <property type="nucleotide sequence ID" value="NZ_NJBA01000005.1"/>
</dbReference>
<dbReference type="SUPFAM" id="SSF52172">
    <property type="entry name" value="CheY-like"/>
    <property type="match status" value="1"/>
</dbReference>
<organism evidence="3 4">
    <name type="scientific">Pseudomonas nitroreducens</name>
    <dbReference type="NCBI Taxonomy" id="46680"/>
    <lineage>
        <taxon>Bacteria</taxon>
        <taxon>Pseudomonadati</taxon>
        <taxon>Pseudomonadota</taxon>
        <taxon>Gammaproteobacteria</taxon>
        <taxon>Pseudomonadales</taxon>
        <taxon>Pseudomonadaceae</taxon>
        <taxon>Pseudomonas</taxon>
    </lineage>
</organism>
<keyword evidence="1" id="KW-0597">Phosphoprotein</keyword>
<evidence type="ECO:0000259" key="2">
    <source>
        <dbReference type="PROSITE" id="PS50110"/>
    </source>
</evidence>
<dbReference type="AlphaFoldDB" id="A0A246F8U4"/>
<dbReference type="InterPro" id="IPR001789">
    <property type="entry name" value="Sig_transdc_resp-reg_receiver"/>
</dbReference>
<dbReference type="EMBL" id="NJBA01000005">
    <property type="protein sequence ID" value="OWP50046.1"/>
    <property type="molecule type" value="Genomic_DNA"/>
</dbReference>
<dbReference type="Gene3D" id="3.40.50.2300">
    <property type="match status" value="1"/>
</dbReference>